<reference evidence="1" key="1">
    <citation type="submission" date="2023-12" db="EMBL/GenBank/DDBJ databases">
        <title>Genome assembly of Anisodus tanguticus.</title>
        <authorList>
            <person name="Wang Y.-J."/>
        </authorList>
    </citation>
    <scope>NUCLEOTIDE SEQUENCE</scope>
    <source>
        <strain evidence="1">KB-2021</strain>
        <tissue evidence="1">Leaf</tissue>
    </source>
</reference>
<sequence>MPMELVPVHQRKKMLSVSMGTVSSMIPRYYVTNMPLITETSTSIKPLELSANDLFTPKLKDERTTLGDATTSKTLPTSVKEFLLKMLKSGFSLDMSVINDVENER</sequence>
<evidence type="ECO:0000313" key="2">
    <source>
        <dbReference type="Proteomes" id="UP001291623"/>
    </source>
</evidence>
<dbReference type="PANTHER" id="PTHR47872:SF1">
    <property type="entry name" value="NUCLEAR RNA EXPORT FACTOR SDE5-RELATED"/>
    <property type="match status" value="1"/>
</dbReference>
<protein>
    <submittedName>
        <fullName evidence="1">Uncharacterized protein</fullName>
    </submittedName>
</protein>
<accession>A0AAE1SAS0</accession>
<comment type="caution">
    <text evidence="1">The sequence shown here is derived from an EMBL/GenBank/DDBJ whole genome shotgun (WGS) entry which is preliminary data.</text>
</comment>
<dbReference type="EMBL" id="JAVYJV010000007">
    <property type="protein sequence ID" value="KAK4366630.1"/>
    <property type="molecule type" value="Genomic_DNA"/>
</dbReference>
<organism evidence="1 2">
    <name type="scientific">Anisodus tanguticus</name>
    <dbReference type="NCBI Taxonomy" id="243964"/>
    <lineage>
        <taxon>Eukaryota</taxon>
        <taxon>Viridiplantae</taxon>
        <taxon>Streptophyta</taxon>
        <taxon>Embryophyta</taxon>
        <taxon>Tracheophyta</taxon>
        <taxon>Spermatophyta</taxon>
        <taxon>Magnoliopsida</taxon>
        <taxon>eudicotyledons</taxon>
        <taxon>Gunneridae</taxon>
        <taxon>Pentapetalae</taxon>
        <taxon>asterids</taxon>
        <taxon>lamiids</taxon>
        <taxon>Solanales</taxon>
        <taxon>Solanaceae</taxon>
        <taxon>Solanoideae</taxon>
        <taxon>Hyoscyameae</taxon>
        <taxon>Anisodus</taxon>
    </lineage>
</organism>
<dbReference type="PANTHER" id="PTHR47872">
    <property type="entry name" value="NUCLEAR RNA EXPORT FACTOR SDE5-RELATED"/>
    <property type="match status" value="1"/>
</dbReference>
<gene>
    <name evidence="1" type="ORF">RND71_014510</name>
</gene>
<proteinExistence type="predicted"/>
<evidence type="ECO:0000313" key="1">
    <source>
        <dbReference type="EMBL" id="KAK4366630.1"/>
    </source>
</evidence>
<dbReference type="AlphaFoldDB" id="A0AAE1SAS0"/>
<name>A0AAE1SAS0_9SOLA</name>
<keyword evidence="2" id="KW-1185">Reference proteome</keyword>
<dbReference type="Proteomes" id="UP001291623">
    <property type="component" value="Unassembled WGS sequence"/>
</dbReference>